<evidence type="ECO:0000259" key="1">
    <source>
        <dbReference type="Pfam" id="PF26616"/>
    </source>
</evidence>
<comment type="caution">
    <text evidence="2">The sequence shown here is derived from an EMBL/GenBank/DDBJ whole genome shotgun (WGS) entry which is preliminary data.</text>
</comment>
<dbReference type="Proteomes" id="UP000799444">
    <property type="component" value="Unassembled WGS sequence"/>
</dbReference>
<keyword evidence="3" id="KW-1185">Reference proteome</keyword>
<sequence length="411" mass="47254">MEQLRESCEKAASYPLNLVHPNAYRHTLNYYHSRLDSREKDLFRDQESSSVDILDLNFPEATFDNTTIKDVSTLKKHLWRDLEVDNLSIEEEKLPIRCRFVFMTAPNSHEKLDISREMMAYVFSYMQISPRFLDFVMSFGRTECVRSFPCSGFWQKNTIDDEVQALAIPELGRSGNEIMFCYILRGVESSKADPGLPWSIRPMAVHHTFDGETSNSQWVVVNASQIMKSSIESIMKSQKTPLVTDFKTVEETIHSYLTFHQLVSEWSAEGWQWYIDYLDDQLQSLTRHALAVPVEKPSATDVLTGEFSFSDLQKAQALGEKVHEAIFVLKSNDAVLSELKASFIIFIDEYSSKLQHSISVSQKNLRTQISRAECLFCLASDRKKLLYSILQYKNGKQSVPSPKRPRARLTP</sequence>
<dbReference type="EMBL" id="ML996147">
    <property type="protein sequence ID" value="KAF2734507.1"/>
    <property type="molecule type" value="Genomic_DNA"/>
</dbReference>
<dbReference type="AlphaFoldDB" id="A0A9P4QVL0"/>
<dbReference type="OrthoDB" id="5396681at2759"/>
<evidence type="ECO:0000313" key="2">
    <source>
        <dbReference type="EMBL" id="KAF2734507.1"/>
    </source>
</evidence>
<protein>
    <recommendedName>
        <fullName evidence="1">CorA-like transporter domain-containing protein</fullName>
    </recommendedName>
</protein>
<accession>A0A9P4QVL0</accession>
<evidence type="ECO:0000313" key="3">
    <source>
        <dbReference type="Proteomes" id="UP000799444"/>
    </source>
</evidence>
<gene>
    <name evidence="2" type="ORF">EJ04DRAFT_564224</name>
</gene>
<dbReference type="InterPro" id="IPR058257">
    <property type="entry name" value="CorA-like_dom"/>
</dbReference>
<organism evidence="2 3">
    <name type="scientific">Polyplosphaeria fusca</name>
    <dbReference type="NCBI Taxonomy" id="682080"/>
    <lineage>
        <taxon>Eukaryota</taxon>
        <taxon>Fungi</taxon>
        <taxon>Dikarya</taxon>
        <taxon>Ascomycota</taxon>
        <taxon>Pezizomycotina</taxon>
        <taxon>Dothideomycetes</taxon>
        <taxon>Pleosporomycetidae</taxon>
        <taxon>Pleosporales</taxon>
        <taxon>Tetraplosphaeriaceae</taxon>
        <taxon>Polyplosphaeria</taxon>
    </lineage>
</organism>
<reference evidence="2" key="1">
    <citation type="journal article" date="2020" name="Stud. Mycol.">
        <title>101 Dothideomycetes genomes: a test case for predicting lifestyles and emergence of pathogens.</title>
        <authorList>
            <person name="Haridas S."/>
            <person name="Albert R."/>
            <person name="Binder M."/>
            <person name="Bloem J."/>
            <person name="Labutti K."/>
            <person name="Salamov A."/>
            <person name="Andreopoulos B."/>
            <person name="Baker S."/>
            <person name="Barry K."/>
            <person name="Bills G."/>
            <person name="Bluhm B."/>
            <person name="Cannon C."/>
            <person name="Castanera R."/>
            <person name="Culley D."/>
            <person name="Daum C."/>
            <person name="Ezra D."/>
            <person name="Gonzalez J."/>
            <person name="Henrissat B."/>
            <person name="Kuo A."/>
            <person name="Liang C."/>
            <person name="Lipzen A."/>
            <person name="Lutzoni F."/>
            <person name="Magnuson J."/>
            <person name="Mondo S."/>
            <person name="Nolan M."/>
            <person name="Ohm R."/>
            <person name="Pangilinan J."/>
            <person name="Park H.-J."/>
            <person name="Ramirez L."/>
            <person name="Alfaro M."/>
            <person name="Sun H."/>
            <person name="Tritt A."/>
            <person name="Yoshinaga Y."/>
            <person name="Zwiers L.-H."/>
            <person name="Turgeon B."/>
            <person name="Goodwin S."/>
            <person name="Spatafora J."/>
            <person name="Crous P."/>
            <person name="Grigoriev I."/>
        </authorList>
    </citation>
    <scope>NUCLEOTIDE SEQUENCE</scope>
    <source>
        <strain evidence="2">CBS 125425</strain>
    </source>
</reference>
<dbReference type="Pfam" id="PF26616">
    <property type="entry name" value="CorA-like"/>
    <property type="match status" value="1"/>
</dbReference>
<proteinExistence type="predicted"/>
<feature type="domain" description="CorA-like transporter" evidence="1">
    <location>
        <begin position="6"/>
        <end position="289"/>
    </location>
</feature>
<name>A0A9P4QVL0_9PLEO</name>